<keyword evidence="3" id="KW-1185">Reference proteome</keyword>
<reference evidence="2" key="1">
    <citation type="submission" date="2023-05" db="EMBL/GenBank/DDBJ databases">
        <title>Genome and transcriptome analyses reveal genes involved in the formation of fine ridges on petal epidermal cells in Hibiscus trionum.</title>
        <authorList>
            <person name="Koshimizu S."/>
            <person name="Masuda S."/>
            <person name="Ishii T."/>
            <person name="Shirasu K."/>
            <person name="Hoshino A."/>
            <person name="Arita M."/>
        </authorList>
    </citation>
    <scope>NUCLEOTIDE SEQUENCE</scope>
    <source>
        <strain evidence="2">Hamamatsu line</strain>
    </source>
</reference>
<keyword evidence="1" id="KW-1133">Transmembrane helix</keyword>
<dbReference type="Pfam" id="PF04842">
    <property type="entry name" value="DUF639"/>
    <property type="match status" value="1"/>
</dbReference>
<protein>
    <submittedName>
        <fullName evidence="2">Uncharacterized protein</fullName>
    </submittedName>
</protein>
<dbReference type="AlphaFoldDB" id="A0A9W7IZK5"/>
<proteinExistence type="predicted"/>
<dbReference type="Proteomes" id="UP001165190">
    <property type="component" value="Unassembled WGS sequence"/>
</dbReference>
<accession>A0A9W7IZK5</accession>
<feature type="transmembrane region" description="Helical" evidence="1">
    <location>
        <begin position="52"/>
        <end position="69"/>
    </location>
</feature>
<name>A0A9W7IZK5_HIBTR</name>
<feature type="transmembrane region" description="Helical" evidence="1">
    <location>
        <begin position="89"/>
        <end position="108"/>
    </location>
</feature>
<comment type="caution">
    <text evidence="2">The sequence shown here is derived from an EMBL/GenBank/DDBJ whole genome shotgun (WGS) entry which is preliminary data.</text>
</comment>
<dbReference type="PANTHER" id="PTHR31860">
    <property type="entry name" value="HEAT-INDUCIBLE TRANSCRIPTION REPRESSOR (DUF639)-RELATED"/>
    <property type="match status" value="1"/>
</dbReference>
<evidence type="ECO:0000313" key="2">
    <source>
        <dbReference type="EMBL" id="GMJ02759.1"/>
    </source>
</evidence>
<organism evidence="2 3">
    <name type="scientific">Hibiscus trionum</name>
    <name type="common">Flower of an hour</name>
    <dbReference type="NCBI Taxonomy" id="183268"/>
    <lineage>
        <taxon>Eukaryota</taxon>
        <taxon>Viridiplantae</taxon>
        <taxon>Streptophyta</taxon>
        <taxon>Embryophyta</taxon>
        <taxon>Tracheophyta</taxon>
        <taxon>Spermatophyta</taxon>
        <taxon>Magnoliopsida</taxon>
        <taxon>eudicotyledons</taxon>
        <taxon>Gunneridae</taxon>
        <taxon>Pentapetalae</taxon>
        <taxon>rosids</taxon>
        <taxon>malvids</taxon>
        <taxon>Malvales</taxon>
        <taxon>Malvaceae</taxon>
        <taxon>Malvoideae</taxon>
        <taxon>Hibiscus</taxon>
    </lineage>
</organism>
<dbReference type="OrthoDB" id="742491at2759"/>
<dbReference type="EMBL" id="BSYR01000036">
    <property type="protein sequence ID" value="GMJ02759.1"/>
    <property type="molecule type" value="Genomic_DNA"/>
</dbReference>
<evidence type="ECO:0000313" key="3">
    <source>
        <dbReference type="Proteomes" id="UP001165190"/>
    </source>
</evidence>
<gene>
    <name evidence="2" type="ORF">HRI_003945100</name>
</gene>
<keyword evidence="1" id="KW-0812">Transmembrane</keyword>
<evidence type="ECO:0000256" key="1">
    <source>
        <dbReference type="SAM" id="Phobius"/>
    </source>
</evidence>
<dbReference type="PANTHER" id="PTHR31860:SF4">
    <property type="entry name" value="OS02G0637800 PROTEIN"/>
    <property type="match status" value="1"/>
</dbReference>
<sequence length="118" mass="13474">MFEDFCVGETHPLELIVKQSISDTGRAEAAQATVNQVKVEGIETNLVVMKELLFPFIQLVTSLVLLSSWKEPFKSTVFLMFTSFAIIRGWIANILALVFIFFAVVMLWNRHLNREKPL</sequence>
<keyword evidence="1" id="KW-0472">Membrane</keyword>
<dbReference type="InterPro" id="IPR006927">
    <property type="entry name" value="DUF639"/>
</dbReference>